<accession>A0A0D7KCZ0</accession>
<organism evidence="1 2">
    <name type="scientific">Acidovorax temperans</name>
    <dbReference type="NCBI Taxonomy" id="80878"/>
    <lineage>
        <taxon>Bacteria</taxon>
        <taxon>Pseudomonadati</taxon>
        <taxon>Pseudomonadota</taxon>
        <taxon>Betaproteobacteria</taxon>
        <taxon>Burkholderiales</taxon>
        <taxon>Comamonadaceae</taxon>
        <taxon>Acidovorax</taxon>
    </lineage>
</organism>
<keyword evidence="2" id="KW-1185">Reference proteome</keyword>
<dbReference type="AlphaFoldDB" id="A0A0D7KCZ0"/>
<reference evidence="1 2" key="1">
    <citation type="submission" date="2014-12" db="EMBL/GenBank/DDBJ databases">
        <title>Isolation of bacteria from lake water.</title>
        <authorList>
            <person name="Sheng K.-Y."/>
            <person name="Chin P.-S."/>
            <person name="Chan K.-G."/>
            <person name="Tan G.S."/>
        </authorList>
    </citation>
    <scope>NUCLEOTIDE SEQUENCE [LARGE SCALE GENOMIC DNA]</scope>
    <source>
        <strain evidence="1 2">KY4</strain>
    </source>
</reference>
<name>A0A0D7KCZ0_9BURK</name>
<evidence type="ECO:0000313" key="2">
    <source>
        <dbReference type="Proteomes" id="UP000032566"/>
    </source>
</evidence>
<dbReference type="EMBL" id="JXYQ01000009">
    <property type="protein sequence ID" value="KJA11812.1"/>
    <property type="molecule type" value="Genomic_DNA"/>
</dbReference>
<dbReference type="NCBIfam" id="TIGR02811">
    <property type="entry name" value="formate_TAT"/>
    <property type="match status" value="1"/>
</dbReference>
<proteinExistence type="predicted"/>
<dbReference type="PROSITE" id="PS51318">
    <property type="entry name" value="TAT"/>
    <property type="match status" value="1"/>
</dbReference>
<dbReference type="RefSeq" id="WP_044396063.1">
    <property type="nucleotide sequence ID" value="NZ_JXYQ01000009.1"/>
</dbReference>
<dbReference type="STRING" id="80878.RP29_04065"/>
<dbReference type="Proteomes" id="UP000032566">
    <property type="component" value="Unassembled WGS sequence"/>
</dbReference>
<evidence type="ECO:0000313" key="1">
    <source>
        <dbReference type="EMBL" id="KJA11812.1"/>
    </source>
</evidence>
<sequence length="73" mass="7670">MQDRQPSASTPPSRRRFFAGAAAVSAGAAAVTVLPRVIPAEVVAAEPARVAPEKGGGYHLSAHVKHYYKTTQL</sequence>
<comment type="caution">
    <text evidence="1">The sequence shown here is derived from an EMBL/GenBank/DDBJ whole genome shotgun (WGS) entry which is preliminary data.</text>
</comment>
<dbReference type="PATRIC" id="fig|80878.5.peg.4243"/>
<dbReference type="InterPro" id="IPR014177">
    <property type="entry name" value="Formate_DH_TAT-contain"/>
</dbReference>
<gene>
    <name evidence="1" type="ORF">RP29_04065</name>
</gene>
<protein>
    <submittedName>
        <fullName evidence="1">Formate dehydrogenase</fullName>
    </submittedName>
</protein>
<dbReference type="InterPro" id="IPR006311">
    <property type="entry name" value="TAT_signal"/>
</dbReference>